<name>A0A2T5HIL4_9PROT</name>
<dbReference type="AlphaFoldDB" id="A0A2T5HIL4"/>
<dbReference type="Proteomes" id="UP000244128">
    <property type="component" value="Unassembled WGS sequence"/>
</dbReference>
<reference evidence="1 2" key="1">
    <citation type="submission" date="2018-04" db="EMBL/GenBank/DDBJ databases">
        <title>Active sludge and wastewater microbial communities from Klosterneuburg, Austria.</title>
        <authorList>
            <person name="Wagner M."/>
        </authorList>
    </citation>
    <scope>NUCLEOTIDE SEQUENCE [LARGE SCALE GENOMIC DNA]</scope>
    <source>
        <strain evidence="1 2">Nm49</strain>
    </source>
</reference>
<sequence length="139" mass="15690">MKPQIANPVLDPTRDDFFMNKRLAITVIATVLMLSGCSAVKDNRIRQEVLAVSNLPEEIRRAIDLKELAVGMTQEQVIASWGSPCKWCYRTRKSSSGDTWEYHIPGADSIVVGSDFIGIGTGTYLYFDKDRILKYWSNQ</sequence>
<evidence type="ECO:0000313" key="1">
    <source>
        <dbReference type="EMBL" id="PTQ71422.1"/>
    </source>
</evidence>
<protein>
    <submittedName>
        <fullName evidence="1">Outer membrane protein assembly factor BamE</fullName>
    </submittedName>
</protein>
<evidence type="ECO:0000313" key="2">
    <source>
        <dbReference type="Proteomes" id="UP000244128"/>
    </source>
</evidence>
<gene>
    <name evidence="1" type="ORF">C8R26_13011</name>
</gene>
<accession>A0A2T5HIL4</accession>
<comment type="caution">
    <text evidence="1">The sequence shown here is derived from an EMBL/GenBank/DDBJ whole genome shotgun (WGS) entry which is preliminary data.</text>
</comment>
<proteinExistence type="predicted"/>
<dbReference type="EMBL" id="QAOI01000030">
    <property type="protein sequence ID" value="PTQ71422.1"/>
    <property type="molecule type" value="Genomic_DNA"/>
</dbReference>
<organism evidence="1 2">
    <name type="scientific">Nitrosomonas oligotropha</name>
    <dbReference type="NCBI Taxonomy" id="42354"/>
    <lineage>
        <taxon>Bacteria</taxon>
        <taxon>Pseudomonadati</taxon>
        <taxon>Pseudomonadota</taxon>
        <taxon>Betaproteobacteria</taxon>
        <taxon>Nitrosomonadales</taxon>
        <taxon>Nitrosomonadaceae</taxon>
        <taxon>Nitrosomonas</taxon>
    </lineage>
</organism>